<feature type="compositionally biased region" description="Polar residues" evidence="1">
    <location>
        <begin position="36"/>
        <end position="48"/>
    </location>
</feature>
<evidence type="ECO:0000313" key="3">
    <source>
        <dbReference type="Proteomes" id="UP001519460"/>
    </source>
</evidence>
<feature type="non-terminal residue" evidence="2">
    <location>
        <position position="1"/>
    </location>
</feature>
<protein>
    <submittedName>
        <fullName evidence="2">Uncharacterized protein</fullName>
    </submittedName>
</protein>
<evidence type="ECO:0000313" key="2">
    <source>
        <dbReference type="EMBL" id="KAK7487546.1"/>
    </source>
</evidence>
<keyword evidence="3" id="KW-1185">Reference proteome</keyword>
<dbReference type="AlphaFoldDB" id="A0ABD0KKB9"/>
<feature type="region of interest" description="Disordered" evidence="1">
    <location>
        <begin position="93"/>
        <end position="118"/>
    </location>
</feature>
<feature type="region of interest" description="Disordered" evidence="1">
    <location>
        <begin position="25"/>
        <end position="56"/>
    </location>
</feature>
<feature type="compositionally biased region" description="Basic and acidic residues" evidence="1">
    <location>
        <begin position="25"/>
        <end position="35"/>
    </location>
</feature>
<dbReference type="Proteomes" id="UP001519460">
    <property type="component" value="Unassembled WGS sequence"/>
</dbReference>
<sequence>GTSSTRRDPALTSNPVRLYAILEASEHARSSDRSTRQFTTQQSDTYESSAWGPDRAGITVTCPHTSQKERFPIGSKPANLAATMKSNHRAVYTQLAKQQSKTPGDRTKRQATPDLTPA</sequence>
<comment type="caution">
    <text evidence="2">The sequence shown here is derived from an EMBL/GenBank/DDBJ whole genome shotgun (WGS) entry which is preliminary data.</text>
</comment>
<organism evidence="2 3">
    <name type="scientific">Batillaria attramentaria</name>
    <dbReference type="NCBI Taxonomy" id="370345"/>
    <lineage>
        <taxon>Eukaryota</taxon>
        <taxon>Metazoa</taxon>
        <taxon>Spiralia</taxon>
        <taxon>Lophotrochozoa</taxon>
        <taxon>Mollusca</taxon>
        <taxon>Gastropoda</taxon>
        <taxon>Caenogastropoda</taxon>
        <taxon>Sorbeoconcha</taxon>
        <taxon>Cerithioidea</taxon>
        <taxon>Batillariidae</taxon>
        <taxon>Batillaria</taxon>
    </lineage>
</organism>
<evidence type="ECO:0000256" key="1">
    <source>
        <dbReference type="SAM" id="MobiDB-lite"/>
    </source>
</evidence>
<reference evidence="2 3" key="1">
    <citation type="journal article" date="2023" name="Sci. Data">
        <title>Genome assembly of the Korean intertidal mud-creeper Batillaria attramentaria.</title>
        <authorList>
            <person name="Patra A.K."/>
            <person name="Ho P.T."/>
            <person name="Jun S."/>
            <person name="Lee S.J."/>
            <person name="Kim Y."/>
            <person name="Won Y.J."/>
        </authorList>
    </citation>
    <scope>NUCLEOTIDE SEQUENCE [LARGE SCALE GENOMIC DNA]</scope>
    <source>
        <strain evidence="2">Wonlab-2016</strain>
    </source>
</reference>
<dbReference type="EMBL" id="JACVVK020000163">
    <property type="protein sequence ID" value="KAK7487546.1"/>
    <property type="molecule type" value="Genomic_DNA"/>
</dbReference>
<accession>A0ABD0KKB9</accession>
<proteinExistence type="predicted"/>
<name>A0ABD0KKB9_9CAEN</name>
<gene>
    <name evidence="2" type="ORF">BaRGS_00021248</name>
</gene>